<gene>
    <name evidence="2" type="ORF">J0X27_02485</name>
</gene>
<proteinExistence type="predicted"/>
<organism evidence="2 3">
    <name type="scientific">Natrinema longum</name>
    <dbReference type="NCBI Taxonomy" id="370324"/>
    <lineage>
        <taxon>Archaea</taxon>
        <taxon>Methanobacteriati</taxon>
        <taxon>Methanobacteriota</taxon>
        <taxon>Stenosarchaea group</taxon>
        <taxon>Halobacteria</taxon>
        <taxon>Halobacteriales</taxon>
        <taxon>Natrialbaceae</taxon>
        <taxon>Natrinema</taxon>
    </lineage>
</organism>
<dbReference type="KEGG" id="hlo:J0X27_02485"/>
<reference evidence="2 3" key="1">
    <citation type="journal article" date="2006" name="Int. J. Syst. Evol. Microbiol.">
        <title>Haloterrigena longa sp. nov. and Haloterrigena limicola sp. nov., extremely halophilic archaea isolated from a salt lake.</title>
        <authorList>
            <person name="Cui H.L."/>
            <person name="Tohty D."/>
            <person name="Zhou P.J."/>
            <person name="Liu S.J."/>
        </authorList>
    </citation>
    <scope>NUCLEOTIDE SEQUENCE [LARGE SCALE GENOMIC DNA]</scope>
    <source>
        <strain evidence="2 3">ABH32</strain>
    </source>
</reference>
<feature type="region of interest" description="Disordered" evidence="1">
    <location>
        <begin position="1"/>
        <end position="22"/>
    </location>
</feature>
<accession>A0A8A2UFY6</accession>
<dbReference type="GeneID" id="63182575"/>
<keyword evidence="3" id="KW-1185">Reference proteome</keyword>
<dbReference type="RefSeq" id="WP_207272115.1">
    <property type="nucleotide sequence ID" value="NZ_CP071463.1"/>
</dbReference>
<protein>
    <submittedName>
        <fullName evidence="2">Uncharacterized protein</fullName>
    </submittedName>
</protein>
<evidence type="ECO:0000256" key="1">
    <source>
        <dbReference type="SAM" id="MobiDB-lite"/>
    </source>
</evidence>
<evidence type="ECO:0000313" key="2">
    <source>
        <dbReference type="EMBL" id="QSW87032.1"/>
    </source>
</evidence>
<name>A0A8A2UFY6_9EURY</name>
<dbReference type="AlphaFoldDB" id="A0A8A2UFY6"/>
<dbReference type="Proteomes" id="UP000663191">
    <property type="component" value="Chromosome"/>
</dbReference>
<evidence type="ECO:0000313" key="3">
    <source>
        <dbReference type="Proteomes" id="UP000663191"/>
    </source>
</evidence>
<sequence>MIAVREHVRAEATGEERDVESIELTSEHFERALEEVSADVTREFVAGEFGDVPEGAGGEA</sequence>
<dbReference type="EMBL" id="CP071463">
    <property type="protein sequence ID" value="QSW87032.1"/>
    <property type="molecule type" value="Genomic_DNA"/>
</dbReference>